<dbReference type="Gene3D" id="1.25.40.10">
    <property type="entry name" value="Tetratricopeptide repeat domain"/>
    <property type="match status" value="1"/>
</dbReference>
<feature type="domain" description="Smr" evidence="3">
    <location>
        <begin position="26"/>
        <end position="107"/>
    </location>
</feature>
<dbReference type="SUPFAM" id="SSF81901">
    <property type="entry name" value="HCP-like"/>
    <property type="match status" value="2"/>
</dbReference>
<dbReference type="InterPro" id="IPR036063">
    <property type="entry name" value="Smr_dom_sf"/>
</dbReference>
<accession>A0A397ILF8</accession>
<dbReference type="InterPro" id="IPR006597">
    <property type="entry name" value="Sel1-like"/>
</dbReference>
<comment type="caution">
    <text evidence="4">The sequence shown here is derived from an EMBL/GenBank/DDBJ whole genome shotgun (WGS) entry which is preliminary data.</text>
</comment>
<dbReference type="EMBL" id="PQFF01000213">
    <property type="protein sequence ID" value="RHZ73530.1"/>
    <property type="molecule type" value="Genomic_DNA"/>
</dbReference>
<dbReference type="Proteomes" id="UP000266861">
    <property type="component" value="Unassembled WGS sequence"/>
</dbReference>
<dbReference type="InterPro" id="IPR002625">
    <property type="entry name" value="Smr_dom"/>
</dbReference>
<dbReference type="SMART" id="SM00671">
    <property type="entry name" value="SEL1"/>
    <property type="match status" value="8"/>
</dbReference>
<evidence type="ECO:0000313" key="5">
    <source>
        <dbReference type="Proteomes" id="UP000266861"/>
    </source>
</evidence>
<evidence type="ECO:0000313" key="4">
    <source>
        <dbReference type="EMBL" id="RHZ73530.1"/>
    </source>
</evidence>
<name>A0A397ILF8_9GLOM</name>
<keyword evidence="2" id="KW-0472">Membrane</keyword>
<organism evidence="4 5">
    <name type="scientific">Diversispora epigaea</name>
    <dbReference type="NCBI Taxonomy" id="1348612"/>
    <lineage>
        <taxon>Eukaryota</taxon>
        <taxon>Fungi</taxon>
        <taxon>Fungi incertae sedis</taxon>
        <taxon>Mucoromycota</taxon>
        <taxon>Glomeromycotina</taxon>
        <taxon>Glomeromycetes</taxon>
        <taxon>Diversisporales</taxon>
        <taxon>Diversisporaceae</taxon>
        <taxon>Diversispora</taxon>
    </lineage>
</organism>
<sequence length="558" mass="64052">MDLLKDTKDLLYEIEEVEQDDGVAHIDLHGYSVMDAQKWVNRIIKSFYSNQNCNSIFFITGRGKHVNNNGMRGTLFKLFPQWLEDQNISHMIDECKPQIGAYVVILKTSVNKNLKSRLSLKHEVLYSLAEMGISSYQFYLGVKYYKGKGIKKDDKEAAKWFRKAAEQGISSAQLMLGFLYMLGMGVRQNSQEALRWYLKAAEQKNSMAMKNISMYHLTQKDYQQAKDWFHKAFEAGNADSANQIGIMYKFGIGISSDLQKAEEWYRKAAEAGSIHGKVNLGTCLLKIREKEKEGIKLIREAAIEGLADAQNYLGEAYFQGHGVSQDLDEAKKWWLKSAAQNAGEYSGRAQYSLGALTEDFEESLSWYEKAADNDIKVAQEELARIYRFKDEVKAFEFYKKAASDTKHYGYTEKGIPYAQYSLGECYEFGFLKVDKNLKKALKWYKEAAKQEYFPALARLGFIQKIQEKNLTLTQIQKKLKRINSLPTTEELNIHIINGAFFYPVIETSHDQNKRIMDPQVMKVPTSFKIIVTLISLLLLLIISYILTSLLLYILISFN</sequence>
<dbReference type="Pfam" id="PF08238">
    <property type="entry name" value="Sel1"/>
    <property type="match status" value="8"/>
</dbReference>
<keyword evidence="5" id="KW-1185">Reference proteome</keyword>
<dbReference type="OrthoDB" id="2435433at2759"/>
<dbReference type="AlphaFoldDB" id="A0A397ILF8"/>
<dbReference type="Pfam" id="PF01713">
    <property type="entry name" value="Smr"/>
    <property type="match status" value="1"/>
</dbReference>
<dbReference type="PANTHER" id="PTHR11102">
    <property type="entry name" value="SEL-1-LIKE PROTEIN"/>
    <property type="match status" value="1"/>
</dbReference>
<keyword evidence="2" id="KW-0812">Transmembrane</keyword>
<gene>
    <name evidence="4" type="ORF">Glove_230g218</name>
</gene>
<dbReference type="SUPFAM" id="SSF160443">
    <property type="entry name" value="SMR domain-like"/>
    <property type="match status" value="1"/>
</dbReference>
<evidence type="ECO:0000259" key="3">
    <source>
        <dbReference type="PROSITE" id="PS50828"/>
    </source>
</evidence>
<dbReference type="PROSITE" id="PS50828">
    <property type="entry name" value="SMR"/>
    <property type="match status" value="1"/>
</dbReference>
<evidence type="ECO:0000256" key="2">
    <source>
        <dbReference type="SAM" id="Phobius"/>
    </source>
</evidence>
<feature type="transmembrane region" description="Helical" evidence="2">
    <location>
        <begin position="529"/>
        <end position="555"/>
    </location>
</feature>
<comment type="similarity">
    <text evidence="1">Belongs to the sel-1 family.</text>
</comment>
<dbReference type="PANTHER" id="PTHR11102:SF160">
    <property type="entry name" value="ERAD-ASSOCIATED E3 UBIQUITIN-PROTEIN LIGASE COMPONENT HRD3"/>
    <property type="match status" value="1"/>
</dbReference>
<dbReference type="InterPro" id="IPR011990">
    <property type="entry name" value="TPR-like_helical_dom_sf"/>
</dbReference>
<evidence type="ECO:0000256" key="1">
    <source>
        <dbReference type="ARBA" id="ARBA00038101"/>
    </source>
</evidence>
<reference evidence="4 5" key="1">
    <citation type="submission" date="2018-08" db="EMBL/GenBank/DDBJ databases">
        <title>Genome and evolution of the arbuscular mycorrhizal fungus Diversispora epigaea (formerly Glomus versiforme) and its bacterial endosymbionts.</title>
        <authorList>
            <person name="Sun X."/>
            <person name="Fei Z."/>
            <person name="Harrison M."/>
        </authorList>
    </citation>
    <scope>NUCLEOTIDE SEQUENCE [LARGE SCALE GENOMIC DNA]</scope>
    <source>
        <strain evidence="4 5">IT104</strain>
    </source>
</reference>
<proteinExistence type="inferred from homology"/>
<protein>
    <recommendedName>
        <fullName evidence="3">Smr domain-containing protein</fullName>
    </recommendedName>
</protein>
<dbReference type="InterPro" id="IPR050767">
    <property type="entry name" value="Sel1_AlgK"/>
</dbReference>
<keyword evidence="2" id="KW-1133">Transmembrane helix</keyword>
<dbReference type="Gene3D" id="3.30.1370.110">
    <property type="match status" value="1"/>
</dbReference>
<dbReference type="STRING" id="1348612.A0A397ILF8"/>